<dbReference type="Proteomes" id="UP000053352">
    <property type="component" value="Unassembled WGS sequence"/>
</dbReference>
<dbReference type="SUPFAM" id="SSF53335">
    <property type="entry name" value="S-adenosyl-L-methionine-dependent methyltransferases"/>
    <property type="match status" value="1"/>
</dbReference>
<protein>
    <submittedName>
        <fullName evidence="1">Uncharacterized protein</fullName>
    </submittedName>
</protein>
<keyword evidence="2" id="KW-1185">Reference proteome</keyword>
<dbReference type="AlphaFoldDB" id="A0A0V8RVT9"/>
<dbReference type="OrthoDB" id="21408at2157"/>
<dbReference type="RefSeq" id="WP_058370864.1">
    <property type="nucleotide sequence ID" value="NZ_LNTB01000001.1"/>
</dbReference>
<name>A0A0V8RVT9_PYROC</name>
<dbReference type="InterPro" id="IPR029063">
    <property type="entry name" value="SAM-dependent_MTases_sf"/>
</dbReference>
<organism evidence="1 2">
    <name type="scientific">Pyrodictium occultum</name>
    <dbReference type="NCBI Taxonomy" id="2309"/>
    <lineage>
        <taxon>Archaea</taxon>
        <taxon>Thermoproteota</taxon>
        <taxon>Thermoprotei</taxon>
        <taxon>Desulfurococcales</taxon>
        <taxon>Pyrodictiaceae</taxon>
        <taxon>Pyrodictium</taxon>
    </lineage>
</organism>
<proteinExistence type="predicted"/>
<comment type="caution">
    <text evidence="1">The sequence shown here is derived from an EMBL/GenBank/DDBJ whole genome shotgun (WGS) entry which is preliminary data.</text>
</comment>
<gene>
    <name evidence="1" type="ORF">CF15_05330</name>
</gene>
<accession>A0A0V8RVT9</accession>
<dbReference type="STRING" id="2309.CF15_05330"/>
<reference evidence="1 2" key="1">
    <citation type="submission" date="2015-11" db="EMBL/GenBank/DDBJ databases">
        <title>Genome sequence of Pyrodictium occultum PL-19, a marine hyperthermophilic archaeon isolated from Volcano, Italy.</title>
        <authorList>
            <person name="Utturkar S."/>
            <person name="Huber H."/>
            <person name="Leptihn S."/>
            <person name="Brown S."/>
            <person name="Stetter K.O."/>
            <person name="Podar M."/>
        </authorList>
    </citation>
    <scope>NUCLEOTIDE SEQUENCE [LARGE SCALE GENOMIC DNA]</scope>
    <source>
        <strain evidence="1 2">PL-19</strain>
    </source>
</reference>
<evidence type="ECO:0000313" key="1">
    <source>
        <dbReference type="EMBL" id="KSW12183.1"/>
    </source>
</evidence>
<sequence length="374" mass="41107">MAMKVNPWSRVPVHRIYVFTEHGLTPGLVEAFMESAAEAGCRVVVDPFVGSGVVAVEAQGRCLGAVGVDANPWALVVSAAKTRPVDPARLLGWARGALEDAGGLEPLIPSPRLSRYHPRGVLEALGRLRALVEAAEPRWRPLLLAVHASVAERYSLLRRSPAPRLRRSAPRAAAGDVYREFMRVLAGAAADLAGHSFCGHVDLVWADSTLWMPGRVCGVLTSPPFANNIDYIRHSMLALLWAGLAGGSRDLGWLRGIQAPGCEAAARAWRPETEDPEARRLAEAIGGRRARGYRRFLLQYLHSMERHLALLAEALEWQAWYTIGDSILGGAYIPTHRLLARAAERHGLRAALEPLEPRWRPGRSLYLLRLEARR</sequence>
<dbReference type="EMBL" id="LNTB01000001">
    <property type="protein sequence ID" value="KSW12183.1"/>
    <property type="molecule type" value="Genomic_DNA"/>
</dbReference>
<evidence type="ECO:0000313" key="2">
    <source>
        <dbReference type="Proteomes" id="UP000053352"/>
    </source>
</evidence>